<dbReference type="RefSeq" id="WP_133842466.1">
    <property type="nucleotide sequence ID" value="NZ_AP024329.1"/>
</dbReference>
<reference evidence="2 3" key="1">
    <citation type="submission" date="2021-01" db="EMBL/GenBank/DDBJ databases">
        <title>Complete genome sequence of Erwinia rhapontici MAFF 311153.</title>
        <authorList>
            <person name="Morohoshi T."/>
            <person name="Someya N."/>
        </authorList>
    </citation>
    <scope>NUCLEOTIDE SEQUENCE [LARGE SCALE GENOMIC DNA]</scope>
    <source>
        <strain evidence="2 3">MAFF 311153</strain>
    </source>
</reference>
<feature type="domain" description="Phage tail fibre protein N-terminal" evidence="1">
    <location>
        <begin position="1"/>
        <end position="150"/>
    </location>
</feature>
<proteinExistence type="predicted"/>
<dbReference type="SUPFAM" id="SSF88874">
    <property type="entry name" value="Receptor-binding domain of short tail fibre protein gp12"/>
    <property type="match status" value="1"/>
</dbReference>
<evidence type="ECO:0000313" key="2">
    <source>
        <dbReference type="EMBL" id="BCQ36686.1"/>
    </source>
</evidence>
<evidence type="ECO:0000313" key="3">
    <source>
        <dbReference type="Proteomes" id="UP000677515"/>
    </source>
</evidence>
<gene>
    <name evidence="2" type="ORF">ERHA53_40290</name>
</gene>
<protein>
    <recommendedName>
        <fullName evidence="1">Phage tail fibre protein N-terminal domain-containing protein</fullName>
    </recommendedName>
</protein>
<dbReference type="InterPro" id="IPR037053">
    <property type="entry name" value="Phage_tail_collar_dom_sf"/>
</dbReference>
<organism evidence="2 3">
    <name type="scientific">Erwinia rhapontici</name>
    <name type="common">Pectobacterium rhapontici</name>
    <dbReference type="NCBI Taxonomy" id="55212"/>
    <lineage>
        <taxon>Bacteria</taxon>
        <taxon>Pseudomonadati</taxon>
        <taxon>Pseudomonadota</taxon>
        <taxon>Gammaproteobacteria</taxon>
        <taxon>Enterobacterales</taxon>
        <taxon>Erwiniaceae</taxon>
        <taxon>Erwinia</taxon>
    </lineage>
</organism>
<keyword evidence="3" id="KW-1185">Reference proteome</keyword>
<dbReference type="InterPro" id="IPR051934">
    <property type="entry name" value="Phage_Tail_Fiber_Structural"/>
</dbReference>
<dbReference type="InterPro" id="IPR022225">
    <property type="entry name" value="Phage_tail_fibre_N"/>
</dbReference>
<dbReference type="Proteomes" id="UP000677515">
    <property type="component" value="Chromosome"/>
</dbReference>
<dbReference type="PANTHER" id="PTHR35191">
    <property type="entry name" value="PROPHAGE SIDE TAIL FIBER PROTEIN HOMOLOG STFQ-RELATED"/>
    <property type="match status" value="1"/>
</dbReference>
<dbReference type="PANTHER" id="PTHR35191:SF1">
    <property type="entry name" value="PROPHAGE SIDE TAIL FIBER PROTEIN HOMOLOG STFQ-RELATED"/>
    <property type="match status" value="1"/>
</dbReference>
<dbReference type="Gene3D" id="3.90.1340.10">
    <property type="entry name" value="Phage tail collar domain"/>
    <property type="match status" value="1"/>
</dbReference>
<sequence>MTTKYYALLTEIGAAKLANATATGTTLQLTQMAVGDGGGTLPTPGAKQTTLVGEKRRAPLNSLSVDPANNSQIVAEQIIPENEGGYWIREVGLFDADNALIAVANCPETYKPQLQEGSGRTQTVRMILVVSSTEAVTLNIDPSIVLATRKYVDDQSIEVKAYVDAGLAGKMDKAKNGADIANVAAFINNLGLGDAVLAAKYGSPLIGSLTYWPLELMPNEIWSEMKMEFIPYMGQSFDGVKYPLLSKLHPKNKLPMDMRDEFVRGWDNGRGGDSGRELMSGQGDAMRNFTATLEQVGGYSLFWTGTPAVSGAFKCDLINSSFSNSEVKAGMRPRKLTLDPSMVVPTALENRPRNVAWNMIVRAK</sequence>
<dbReference type="EMBL" id="AP024329">
    <property type="protein sequence ID" value="BCQ36686.1"/>
    <property type="molecule type" value="Genomic_DNA"/>
</dbReference>
<dbReference type="Pfam" id="PF12571">
    <property type="entry name" value="Phage_tail_fib"/>
    <property type="match status" value="1"/>
</dbReference>
<name>A0ABM7N596_ERWRD</name>
<evidence type="ECO:0000259" key="1">
    <source>
        <dbReference type="Pfam" id="PF12571"/>
    </source>
</evidence>
<accession>A0ABM7N596</accession>